<dbReference type="SUPFAM" id="SSF54980">
    <property type="entry name" value="EF-G C-terminal domain-like"/>
    <property type="match status" value="1"/>
</dbReference>
<dbReference type="InterPro" id="IPR035649">
    <property type="entry name" value="EFG_V"/>
</dbReference>
<dbReference type="InterPro" id="IPR035647">
    <property type="entry name" value="EFG_III/V"/>
</dbReference>
<dbReference type="CDD" id="cd03713">
    <property type="entry name" value="EFG_mtEFG_C"/>
    <property type="match status" value="1"/>
</dbReference>
<sequence>GRVLGTEADTAPGYSVIRAEVPATQLLRYAIDLRSLSSGSATFTREFSRYDPLPQNLVSEVLAN</sequence>
<protein>
    <recommendedName>
        <fullName evidence="3">Elongation factor EFG domain-containing protein</fullName>
    </recommendedName>
</protein>
<name>A0ABW3M175_9PSEU</name>
<organism evidence="4 5">
    <name type="scientific">Kibdelosporangium lantanae</name>
    <dbReference type="NCBI Taxonomy" id="1497396"/>
    <lineage>
        <taxon>Bacteria</taxon>
        <taxon>Bacillati</taxon>
        <taxon>Actinomycetota</taxon>
        <taxon>Actinomycetes</taxon>
        <taxon>Pseudonocardiales</taxon>
        <taxon>Pseudonocardiaceae</taxon>
        <taxon>Kibdelosporangium</taxon>
    </lineage>
</organism>
<dbReference type="Gene3D" id="3.30.230.10">
    <property type="match status" value="1"/>
</dbReference>
<keyword evidence="1" id="KW-0547">Nucleotide-binding</keyword>
<gene>
    <name evidence="4" type="ORF">ACFQ1S_01980</name>
</gene>
<comment type="caution">
    <text evidence="4">The sequence shown here is derived from an EMBL/GenBank/DDBJ whole genome shotgun (WGS) entry which is preliminary data.</text>
</comment>
<dbReference type="Pfam" id="PF00679">
    <property type="entry name" value="EFG_C"/>
    <property type="match status" value="1"/>
</dbReference>
<accession>A0ABW3M175</accession>
<reference evidence="5" key="1">
    <citation type="journal article" date="2019" name="Int. J. Syst. Evol. Microbiol.">
        <title>The Global Catalogue of Microorganisms (GCM) 10K type strain sequencing project: providing services to taxonomists for standard genome sequencing and annotation.</title>
        <authorList>
            <consortium name="The Broad Institute Genomics Platform"/>
            <consortium name="The Broad Institute Genome Sequencing Center for Infectious Disease"/>
            <person name="Wu L."/>
            <person name="Ma J."/>
        </authorList>
    </citation>
    <scope>NUCLEOTIDE SEQUENCE [LARGE SCALE GENOMIC DNA]</scope>
    <source>
        <strain evidence="5">JCM 31486</strain>
    </source>
</reference>
<feature type="non-terminal residue" evidence="4">
    <location>
        <position position="1"/>
    </location>
</feature>
<keyword evidence="5" id="KW-1185">Reference proteome</keyword>
<dbReference type="Gene3D" id="3.30.70.240">
    <property type="match status" value="1"/>
</dbReference>
<evidence type="ECO:0000313" key="5">
    <source>
        <dbReference type="Proteomes" id="UP001597045"/>
    </source>
</evidence>
<keyword evidence="2" id="KW-0342">GTP-binding</keyword>
<dbReference type="InterPro" id="IPR014721">
    <property type="entry name" value="Ribsml_uS5_D2-typ_fold_subgr"/>
</dbReference>
<proteinExistence type="predicted"/>
<dbReference type="InterPro" id="IPR000640">
    <property type="entry name" value="EFG_V-like"/>
</dbReference>
<dbReference type="EMBL" id="JBHTIS010000057">
    <property type="protein sequence ID" value="MFD1044445.1"/>
    <property type="molecule type" value="Genomic_DNA"/>
</dbReference>
<evidence type="ECO:0000256" key="2">
    <source>
        <dbReference type="ARBA" id="ARBA00023134"/>
    </source>
</evidence>
<feature type="domain" description="Elongation factor EFG" evidence="3">
    <location>
        <begin position="1"/>
        <end position="61"/>
    </location>
</feature>
<evidence type="ECO:0000256" key="1">
    <source>
        <dbReference type="ARBA" id="ARBA00022741"/>
    </source>
</evidence>
<dbReference type="SMART" id="SM00838">
    <property type="entry name" value="EFG_C"/>
    <property type="match status" value="1"/>
</dbReference>
<evidence type="ECO:0000313" key="4">
    <source>
        <dbReference type="EMBL" id="MFD1044445.1"/>
    </source>
</evidence>
<evidence type="ECO:0000259" key="3">
    <source>
        <dbReference type="SMART" id="SM00838"/>
    </source>
</evidence>
<dbReference type="Proteomes" id="UP001597045">
    <property type="component" value="Unassembled WGS sequence"/>
</dbReference>